<reference evidence="2 3" key="1">
    <citation type="submission" date="2017-01" db="EMBL/GenBank/DDBJ databases">
        <title>Genome analysis of Paenibacillus selenitrireducens ES3-24.</title>
        <authorList>
            <person name="Xu D."/>
            <person name="Yao R."/>
            <person name="Zheng S."/>
        </authorList>
    </citation>
    <scope>NUCLEOTIDE SEQUENCE [LARGE SCALE GENOMIC DNA]</scope>
    <source>
        <strain evidence="2 3">ES3-24</strain>
    </source>
</reference>
<dbReference type="OrthoDB" id="2971140at2"/>
<proteinExistence type="predicted"/>
<dbReference type="AlphaFoldDB" id="A0A1T2XKA8"/>
<gene>
    <name evidence="2" type="ORF">BVG16_05810</name>
</gene>
<evidence type="ECO:0000313" key="2">
    <source>
        <dbReference type="EMBL" id="OPA80252.1"/>
    </source>
</evidence>
<evidence type="ECO:0000313" key="3">
    <source>
        <dbReference type="Proteomes" id="UP000190188"/>
    </source>
</evidence>
<keyword evidence="1" id="KW-0472">Membrane</keyword>
<keyword evidence="3" id="KW-1185">Reference proteome</keyword>
<keyword evidence="1" id="KW-1133">Transmembrane helix</keyword>
<organism evidence="2 3">
    <name type="scientific">Paenibacillus selenitireducens</name>
    <dbReference type="NCBI Taxonomy" id="1324314"/>
    <lineage>
        <taxon>Bacteria</taxon>
        <taxon>Bacillati</taxon>
        <taxon>Bacillota</taxon>
        <taxon>Bacilli</taxon>
        <taxon>Bacillales</taxon>
        <taxon>Paenibacillaceae</taxon>
        <taxon>Paenibacillus</taxon>
    </lineage>
</organism>
<name>A0A1T2XKA8_9BACL</name>
<dbReference type="Proteomes" id="UP000190188">
    <property type="component" value="Unassembled WGS sequence"/>
</dbReference>
<feature type="transmembrane region" description="Helical" evidence="1">
    <location>
        <begin position="16"/>
        <end position="40"/>
    </location>
</feature>
<evidence type="ECO:0008006" key="4">
    <source>
        <dbReference type="Google" id="ProtNLM"/>
    </source>
</evidence>
<dbReference type="STRING" id="1324314.BVG16_05810"/>
<sequence>MLSEINLLPQREQRSIFFVIGITVILAFGLLSTGVLFFQYQSLKTDQDRQQAEAKTVEKMIEIESQKLLQGASTSEVGQYEQIVHTIEQLPVDTIRILDQLSAALPQSGFFTSYSYQDPGTVSVIADFGTSEDAAQYLYHLTYADWVRKIEISSLVKQDSGIKVLYKATYTLELKRDVFAEVKGAGTE</sequence>
<comment type="caution">
    <text evidence="2">The sequence shown here is derived from an EMBL/GenBank/DDBJ whole genome shotgun (WGS) entry which is preliminary data.</text>
</comment>
<dbReference type="EMBL" id="MSZX01000002">
    <property type="protein sequence ID" value="OPA80252.1"/>
    <property type="molecule type" value="Genomic_DNA"/>
</dbReference>
<dbReference type="RefSeq" id="WP_078497601.1">
    <property type="nucleotide sequence ID" value="NZ_MSZX01000002.1"/>
</dbReference>
<evidence type="ECO:0000256" key="1">
    <source>
        <dbReference type="SAM" id="Phobius"/>
    </source>
</evidence>
<protein>
    <recommendedName>
        <fullName evidence="4">Fimbrial protein</fullName>
    </recommendedName>
</protein>
<accession>A0A1T2XKA8</accession>
<keyword evidence="1" id="KW-0812">Transmembrane</keyword>